<dbReference type="PANTHER" id="PTHR43080">
    <property type="entry name" value="CBS DOMAIN-CONTAINING PROTEIN CBSX3, MITOCHONDRIAL"/>
    <property type="match status" value="1"/>
</dbReference>
<name>A0A2M7IPF4_9BACT</name>
<comment type="caution">
    <text evidence="4">The sequence shown here is derived from an EMBL/GenBank/DDBJ whole genome shotgun (WGS) entry which is preliminary data.</text>
</comment>
<gene>
    <name evidence="4" type="ORF">COZ82_01405</name>
</gene>
<feature type="domain" description="CBS" evidence="3">
    <location>
        <begin position="40"/>
        <end position="96"/>
    </location>
</feature>
<dbReference type="SMART" id="SM00116">
    <property type="entry name" value="CBS"/>
    <property type="match status" value="2"/>
</dbReference>
<feature type="domain" description="CBS" evidence="3">
    <location>
        <begin position="126"/>
        <end position="182"/>
    </location>
</feature>
<dbReference type="PROSITE" id="PS51371">
    <property type="entry name" value="CBS"/>
    <property type="match status" value="2"/>
</dbReference>
<evidence type="ECO:0000256" key="2">
    <source>
        <dbReference type="PROSITE-ProRule" id="PRU00703"/>
    </source>
</evidence>
<sequence>MLHIIFLIRIIQTKNQALYPNSSHINHRVYHINMKINDVMTTDIVSITPETTYAEAAKIMHKHTLSSVPVTNENGDLVGILSEKDLFRVLYPTYEEFYRTPHEVSHHEEFEDNINYIRSKPISTYMTKEVITISPDEPIMKAGALMLAHHIHRLPVIADGKFVGMISREAVFSAVLKFQLGF</sequence>
<protein>
    <recommendedName>
        <fullName evidence="3">CBS domain-containing protein</fullName>
    </recommendedName>
</protein>
<dbReference type="InterPro" id="IPR000644">
    <property type="entry name" value="CBS_dom"/>
</dbReference>
<keyword evidence="1 2" id="KW-0129">CBS domain</keyword>
<evidence type="ECO:0000313" key="5">
    <source>
        <dbReference type="Proteomes" id="UP000230837"/>
    </source>
</evidence>
<evidence type="ECO:0000313" key="4">
    <source>
        <dbReference type="EMBL" id="PIW97104.1"/>
    </source>
</evidence>
<dbReference type="InterPro" id="IPR046342">
    <property type="entry name" value="CBS_dom_sf"/>
</dbReference>
<reference evidence="5" key="1">
    <citation type="submission" date="2017-09" db="EMBL/GenBank/DDBJ databases">
        <title>Depth-based differentiation of microbial function through sediment-hosted aquifers and enrichment of novel symbionts in the deep terrestrial subsurface.</title>
        <authorList>
            <person name="Probst A.J."/>
            <person name="Ladd B."/>
            <person name="Jarett J.K."/>
            <person name="Geller-Mcgrath D.E."/>
            <person name="Sieber C.M.K."/>
            <person name="Emerson J.B."/>
            <person name="Anantharaman K."/>
            <person name="Thomas B.C."/>
            <person name="Malmstrom R."/>
            <person name="Stieglmeier M."/>
            <person name="Klingl A."/>
            <person name="Woyke T."/>
            <person name="Ryan C.M."/>
            <person name="Banfield J.F."/>
        </authorList>
    </citation>
    <scope>NUCLEOTIDE SEQUENCE [LARGE SCALE GENOMIC DNA]</scope>
</reference>
<dbReference type="InterPro" id="IPR051257">
    <property type="entry name" value="Diverse_CBS-Domain"/>
</dbReference>
<evidence type="ECO:0000256" key="1">
    <source>
        <dbReference type="ARBA" id="ARBA00023122"/>
    </source>
</evidence>
<dbReference type="Pfam" id="PF00571">
    <property type="entry name" value="CBS"/>
    <property type="match status" value="2"/>
</dbReference>
<accession>A0A2M7IPF4</accession>
<organism evidence="4 5">
    <name type="scientific">Candidatus Kaiserbacteria bacterium CG_4_8_14_3_um_filter_38_9</name>
    <dbReference type="NCBI Taxonomy" id="1974599"/>
    <lineage>
        <taxon>Bacteria</taxon>
        <taxon>Candidatus Kaiseribacteriota</taxon>
    </lineage>
</organism>
<proteinExistence type="predicted"/>
<dbReference type="EMBL" id="PFHR01000078">
    <property type="protein sequence ID" value="PIW97104.1"/>
    <property type="molecule type" value="Genomic_DNA"/>
</dbReference>
<dbReference type="SUPFAM" id="SSF54631">
    <property type="entry name" value="CBS-domain pair"/>
    <property type="match status" value="1"/>
</dbReference>
<evidence type="ECO:0000259" key="3">
    <source>
        <dbReference type="PROSITE" id="PS51371"/>
    </source>
</evidence>
<dbReference type="CDD" id="cd04586">
    <property type="entry name" value="CBS_pair_BON_assoc"/>
    <property type="match status" value="1"/>
</dbReference>
<dbReference type="Proteomes" id="UP000230837">
    <property type="component" value="Unassembled WGS sequence"/>
</dbReference>
<dbReference type="PANTHER" id="PTHR43080:SF2">
    <property type="entry name" value="CBS DOMAIN-CONTAINING PROTEIN"/>
    <property type="match status" value="1"/>
</dbReference>
<dbReference type="Gene3D" id="3.10.580.10">
    <property type="entry name" value="CBS-domain"/>
    <property type="match status" value="1"/>
</dbReference>
<dbReference type="AlphaFoldDB" id="A0A2M7IPF4"/>